<gene>
    <name evidence="1" type="ORF">CYMTET_30001</name>
</gene>
<comment type="caution">
    <text evidence="1">The sequence shown here is derived from an EMBL/GenBank/DDBJ whole genome shotgun (WGS) entry which is preliminary data.</text>
</comment>
<organism evidence="1 2">
    <name type="scientific">Cymbomonas tetramitiformis</name>
    <dbReference type="NCBI Taxonomy" id="36881"/>
    <lineage>
        <taxon>Eukaryota</taxon>
        <taxon>Viridiplantae</taxon>
        <taxon>Chlorophyta</taxon>
        <taxon>Pyramimonadophyceae</taxon>
        <taxon>Pyramimonadales</taxon>
        <taxon>Pyramimonadaceae</taxon>
        <taxon>Cymbomonas</taxon>
    </lineage>
</organism>
<dbReference type="AlphaFoldDB" id="A0AAE0FJV7"/>
<protein>
    <submittedName>
        <fullName evidence="1">Uncharacterized protein</fullName>
    </submittedName>
</protein>
<evidence type="ECO:0000313" key="1">
    <source>
        <dbReference type="EMBL" id="KAK3261083.1"/>
    </source>
</evidence>
<keyword evidence="2" id="KW-1185">Reference proteome</keyword>
<name>A0AAE0FJV7_9CHLO</name>
<evidence type="ECO:0000313" key="2">
    <source>
        <dbReference type="Proteomes" id="UP001190700"/>
    </source>
</evidence>
<reference evidence="1 2" key="1">
    <citation type="journal article" date="2015" name="Genome Biol. Evol.">
        <title>Comparative Genomics of a Bacterivorous Green Alga Reveals Evolutionary Causalities and Consequences of Phago-Mixotrophic Mode of Nutrition.</title>
        <authorList>
            <person name="Burns J.A."/>
            <person name="Paasch A."/>
            <person name="Narechania A."/>
            <person name="Kim E."/>
        </authorList>
    </citation>
    <scope>NUCLEOTIDE SEQUENCE [LARGE SCALE GENOMIC DNA]</scope>
    <source>
        <strain evidence="1 2">PLY_AMNH</strain>
    </source>
</reference>
<proteinExistence type="predicted"/>
<dbReference type="EMBL" id="LGRX02017162">
    <property type="protein sequence ID" value="KAK3261083.1"/>
    <property type="molecule type" value="Genomic_DNA"/>
</dbReference>
<accession>A0AAE0FJV7</accession>
<dbReference type="Proteomes" id="UP001190700">
    <property type="component" value="Unassembled WGS sequence"/>
</dbReference>
<sequence length="146" mass="16129">MEYVRGALLLVPDALSRRPDYVTKDPREGLNETGVVDQVMDLPNDPLSVLDANEVFEDLPPAPVTGWVASWRHGWMMAQRHSCDVAAFTPFELCYGVSPMSQLDIFLEAAAHPGPAPRRKGGTAHEMAVKFSSQMRDAHGRLELAE</sequence>